<dbReference type="PRINTS" id="PR00400">
    <property type="entry name" value="TETREPRESSOR"/>
</dbReference>
<comment type="caution">
    <text evidence="6">The sequence shown here is derived from an EMBL/GenBank/DDBJ whole genome shotgun (WGS) entry which is preliminary data.</text>
</comment>
<dbReference type="AlphaFoldDB" id="A0A7W4YGU5"/>
<protein>
    <submittedName>
        <fullName evidence="6">AcrR family transcriptional regulator</fullName>
    </submittedName>
</protein>
<dbReference type="RefSeq" id="WP_183625225.1">
    <property type="nucleotide sequence ID" value="NZ_JACHWJ010000003.1"/>
</dbReference>
<proteinExistence type="predicted"/>
<accession>A0A7W4YGU5</accession>
<feature type="domain" description="HTH tetR-type" evidence="5">
    <location>
        <begin position="24"/>
        <end position="84"/>
    </location>
</feature>
<sequence length="228" mass="24418">MTPRGPTGGAPRDAPRAAANSLDKLSRSEIVTTALEVLDEHGLPNLSMRRISDYLEVQPSALYWHFSNKQSLLAGVSDRILQPLTAETWLFPDQGTQQGTQQTRTLAIQLRGALLSRRDGAELVSSSFALDLLTVDLATMISGAAHSDFGLGTPQSRTCAEAIVHYTIGQAFHEQQQAHAATVGALQPRSISPYILQDPTERFTAGLDLILAGAAALASQTDTPDTQS</sequence>
<keyword evidence="1" id="KW-0805">Transcription regulation</keyword>
<feature type="DNA-binding region" description="H-T-H motif" evidence="4">
    <location>
        <begin position="47"/>
        <end position="66"/>
    </location>
</feature>
<evidence type="ECO:0000313" key="6">
    <source>
        <dbReference type="EMBL" id="MBB2958250.1"/>
    </source>
</evidence>
<evidence type="ECO:0000256" key="2">
    <source>
        <dbReference type="ARBA" id="ARBA00023125"/>
    </source>
</evidence>
<dbReference type="GO" id="GO:0045892">
    <property type="term" value="P:negative regulation of DNA-templated transcription"/>
    <property type="evidence" value="ECO:0007669"/>
    <property type="project" value="InterPro"/>
</dbReference>
<organism evidence="6 7">
    <name type="scientific">Pseudoclavibacter helvolus</name>
    <dbReference type="NCBI Taxonomy" id="255205"/>
    <lineage>
        <taxon>Bacteria</taxon>
        <taxon>Bacillati</taxon>
        <taxon>Actinomycetota</taxon>
        <taxon>Actinomycetes</taxon>
        <taxon>Micrococcales</taxon>
        <taxon>Microbacteriaceae</taxon>
        <taxon>Pseudoclavibacter</taxon>
    </lineage>
</organism>
<keyword evidence="3" id="KW-0804">Transcription</keyword>
<dbReference type="SUPFAM" id="SSF48498">
    <property type="entry name" value="Tetracyclin repressor-like, C-terminal domain"/>
    <property type="match status" value="1"/>
</dbReference>
<evidence type="ECO:0000256" key="1">
    <source>
        <dbReference type="ARBA" id="ARBA00023015"/>
    </source>
</evidence>
<dbReference type="PROSITE" id="PS50977">
    <property type="entry name" value="HTH_TETR_2"/>
    <property type="match status" value="1"/>
</dbReference>
<dbReference type="Pfam" id="PF00440">
    <property type="entry name" value="TetR_N"/>
    <property type="match status" value="1"/>
</dbReference>
<dbReference type="InterPro" id="IPR036271">
    <property type="entry name" value="Tet_transcr_reg_TetR-rel_C_sf"/>
</dbReference>
<dbReference type="EMBL" id="JACHWJ010000003">
    <property type="protein sequence ID" value="MBB2958250.1"/>
    <property type="molecule type" value="Genomic_DNA"/>
</dbReference>
<dbReference type="Gene3D" id="1.10.357.10">
    <property type="entry name" value="Tetracycline Repressor, domain 2"/>
    <property type="match status" value="1"/>
</dbReference>
<dbReference type="Proteomes" id="UP000545286">
    <property type="component" value="Unassembled WGS sequence"/>
</dbReference>
<dbReference type="SUPFAM" id="SSF46689">
    <property type="entry name" value="Homeodomain-like"/>
    <property type="match status" value="1"/>
</dbReference>
<evidence type="ECO:0000259" key="5">
    <source>
        <dbReference type="PROSITE" id="PS50977"/>
    </source>
</evidence>
<keyword evidence="2 4" id="KW-0238">DNA-binding</keyword>
<dbReference type="PANTHER" id="PTHR30055">
    <property type="entry name" value="HTH-TYPE TRANSCRIPTIONAL REGULATOR RUTR"/>
    <property type="match status" value="1"/>
</dbReference>
<evidence type="ECO:0000256" key="3">
    <source>
        <dbReference type="ARBA" id="ARBA00023163"/>
    </source>
</evidence>
<dbReference type="InterPro" id="IPR009057">
    <property type="entry name" value="Homeodomain-like_sf"/>
</dbReference>
<gene>
    <name evidence="6" type="ORF">FHX72_002395</name>
</gene>
<dbReference type="PANTHER" id="PTHR30055:SF151">
    <property type="entry name" value="TRANSCRIPTIONAL REGULATORY PROTEIN"/>
    <property type="match status" value="1"/>
</dbReference>
<evidence type="ECO:0000256" key="4">
    <source>
        <dbReference type="PROSITE-ProRule" id="PRU00335"/>
    </source>
</evidence>
<dbReference type="GO" id="GO:0000976">
    <property type="term" value="F:transcription cis-regulatory region binding"/>
    <property type="evidence" value="ECO:0007669"/>
    <property type="project" value="TreeGrafter"/>
</dbReference>
<dbReference type="InterPro" id="IPR001647">
    <property type="entry name" value="HTH_TetR"/>
</dbReference>
<dbReference type="InterPro" id="IPR003012">
    <property type="entry name" value="Tet_transcr_reg_TetR"/>
</dbReference>
<dbReference type="PRINTS" id="PR00455">
    <property type="entry name" value="HTHTETR"/>
</dbReference>
<keyword evidence="7" id="KW-1185">Reference proteome</keyword>
<reference evidence="6 7" key="1">
    <citation type="submission" date="2020-08" db="EMBL/GenBank/DDBJ databases">
        <title>Sequencing the genomes of 1000 actinobacteria strains.</title>
        <authorList>
            <person name="Klenk H.-P."/>
        </authorList>
    </citation>
    <scope>NUCLEOTIDE SEQUENCE [LARGE SCALE GENOMIC DNA]</scope>
    <source>
        <strain evidence="6 7">DSM 20419</strain>
    </source>
</reference>
<dbReference type="Gene3D" id="1.10.10.60">
    <property type="entry name" value="Homeodomain-like"/>
    <property type="match status" value="1"/>
</dbReference>
<dbReference type="GO" id="GO:0046677">
    <property type="term" value="P:response to antibiotic"/>
    <property type="evidence" value="ECO:0007669"/>
    <property type="project" value="InterPro"/>
</dbReference>
<name>A0A7W4YGU5_9MICO</name>
<dbReference type="InterPro" id="IPR050109">
    <property type="entry name" value="HTH-type_TetR-like_transc_reg"/>
</dbReference>
<dbReference type="GO" id="GO:0003700">
    <property type="term" value="F:DNA-binding transcription factor activity"/>
    <property type="evidence" value="ECO:0007669"/>
    <property type="project" value="TreeGrafter"/>
</dbReference>
<evidence type="ECO:0000313" key="7">
    <source>
        <dbReference type="Proteomes" id="UP000545286"/>
    </source>
</evidence>